<organism evidence="8">
    <name type="scientific">Bosea sp. NBC_00436</name>
    <dbReference type="NCBI Taxonomy" id="2969620"/>
    <lineage>
        <taxon>Bacteria</taxon>
        <taxon>Pseudomonadati</taxon>
        <taxon>Pseudomonadota</taxon>
        <taxon>Alphaproteobacteria</taxon>
        <taxon>Hyphomicrobiales</taxon>
        <taxon>Boseaceae</taxon>
        <taxon>Bosea</taxon>
    </lineage>
</organism>
<evidence type="ECO:0000256" key="2">
    <source>
        <dbReference type="ARBA" id="ARBA00005833"/>
    </source>
</evidence>
<comment type="pathway">
    <text evidence="1">Plant hormone metabolism; auxin biosynthesis.</text>
</comment>
<dbReference type="GO" id="GO:0050361">
    <property type="term" value="F:tryptophan 2-monooxygenase activity"/>
    <property type="evidence" value="ECO:0007669"/>
    <property type="project" value="UniProtKB-EC"/>
</dbReference>
<evidence type="ECO:0000259" key="7">
    <source>
        <dbReference type="Pfam" id="PF01593"/>
    </source>
</evidence>
<comment type="similarity">
    <text evidence="2">Belongs to the tryptophan 2-monooxygenase family.</text>
</comment>
<dbReference type="InterPro" id="IPR002937">
    <property type="entry name" value="Amino_oxidase"/>
</dbReference>
<evidence type="ECO:0000256" key="4">
    <source>
        <dbReference type="ARBA" id="ARBA00017871"/>
    </source>
</evidence>
<dbReference type="PRINTS" id="PR00420">
    <property type="entry name" value="RNGMNOXGNASE"/>
</dbReference>
<evidence type="ECO:0000256" key="5">
    <source>
        <dbReference type="ARBA" id="ARBA00023070"/>
    </source>
</evidence>
<evidence type="ECO:0000256" key="6">
    <source>
        <dbReference type="ARBA" id="ARBA00047321"/>
    </source>
</evidence>
<dbReference type="Gene3D" id="3.50.50.60">
    <property type="entry name" value="FAD/NAD(P)-binding domain"/>
    <property type="match status" value="1"/>
</dbReference>
<sequence>MKPLDVAIVGAGAAGVAAGRHLAASGLDVLLIEATDRIGGRAHTAFHDGLHFDLGCGWLHSADRNGWAALAPELGFHIDRTTPPWGVQFRDLGFSAADQRAARAAFARFEQRLREAPPGSDRASDLLDAGDRWTPYLEALSTYINGTELEQLSIRDYLAYADAETGVNWRVTEGYGSLVAAAAKDVPVALNTAVTGIDASGHALRLISARGEIEAAHVIVTVPTDVLASGAIRLPPRASDHIDAAGALPLGLADKIIFKLSDCDGFEPDTQVLGNASVKRTASYHLRPFGRPLIEGFVGGEAAREFEADGDALAAFARDELAGFFGSGIRRRLEPIAQSRWGRQPFARGSYSHALPGHAEARVVLAGDVDGRLFFAGEACSMQDFSTAHGALQTGLAAARNILKARRIF</sequence>
<dbReference type="InterPro" id="IPR036188">
    <property type="entry name" value="FAD/NAD-bd_sf"/>
</dbReference>
<gene>
    <name evidence="8" type="ORF">NWE54_23200</name>
</gene>
<dbReference type="Pfam" id="PF01593">
    <property type="entry name" value="Amino_oxidase"/>
    <property type="match status" value="2"/>
</dbReference>
<reference evidence="8" key="1">
    <citation type="submission" date="2022-08" db="EMBL/GenBank/DDBJ databases">
        <title>Complete Genome Sequences of 2 Bosea sp. soil isolates.</title>
        <authorList>
            <person name="Alvarez Arevalo M."/>
            <person name="Sterndorff E.B."/>
            <person name="Faurdal D."/>
            <person name="Joergensen T.S."/>
            <person name="Weber T."/>
        </authorList>
    </citation>
    <scope>NUCLEOTIDE SEQUENCE</scope>
    <source>
        <strain evidence="8">NBC_00436</strain>
    </source>
</reference>
<dbReference type="EMBL" id="CP102774">
    <property type="protein sequence ID" value="UZF86644.1"/>
    <property type="molecule type" value="Genomic_DNA"/>
</dbReference>
<feature type="domain" description="Amine oxidase" evidence="7">
    <location>
        <begin position="108"/>
        <end position="403"/>
    </location>
</feature>
<accession>A0A9E7ZMF8</accession>
<proteinExistence type="inferred from homology"/>
<evidence type="ECO:0000313" key="8">
    <source>
        <dbReference type="EMBL" id="UZF86644.1"/>
    </source>
</evidence>
<dbReference type="PANTHER" id="PTHR10742">
    <property type="entry name" value="FLAVIN MONOAMINE OXIDASE"/>
    <property type="match status" value="1"/>
</dbReference>
<dbReference type="SUPFAM" id="SSF51905">
    <property type="entry name" value="FAD/NAD(P)-binding domain"/>
    <property type="match status" value="1"/>
</dbReference>
<dbReference type="PANTHER" id="PTHR10742:SF410">
    <property type="entry name" value="LYSINE-SPECIFIC HISTONE DEMETHYLASE 2"/>
    <property type="match status" value="1"/>
</dbReference>
<protein>
    <recommendedName>
        <fullName evidence="4">Tryptophan 2-monooxygenase</fullName>
        <ecNumber evidence="3">1.13.12.3</ecNumber>
    </recommendedName>
</protein>
<evidence type="ECO:0000256" key="1">
    <source>
        <dbReference type="ARBA" id="ARBA00004814"/>
    </source>
</evidence>
<dbReference type="SUPFAM" id="SSF54373">
    <property type="entry name" value="FAD-linked reductases, C-terminal domain"/>
    <property type="match status" value="1"/>
</dbReference>
<name>A0A9E7ZMF8_9HYPH</name>
<dbReference type="InterPro" id="IPR050281">
    <property type="entry name" value="Flavin_monoamine_oxidase"/>
</dbReference>
<dbReference type="AlphaFoldDB" id="A0A9E7ZMF8"/>
<dbReference type="GO" id="GO:0009851">
    <property type="term" value="P:auxin biosynthetic process"/>
    <property type="evidence" value="ECO:0007669"/>
    <property type="project" value="UniProtKB-KW"/>
</dbReference>
<dbReference type="EC" id="1.13.12.3" evidence="3"/>
<keyword evidence="5" id="KW-0073">Auxin biosynthesis</keyword>
<feature type="domain" description="Amine oxidase" evidence="7">
    <location>
        <begin position="14"/>
        <end position="95"/>
    </location>
</feature>
<comment type="catalytic activity">
    <reaction evidence="6">
        <text>L-tryptophan + O2 = indole-3-acetamide + CO2 + H2O</text>
        <dbReference type="Rhea" id="RHEA:16165"/>
        <dbReference type="ChEBI" id="CHEBI:15377"/>
        <dbReference type="ChEBI" id="CHEBI:15379"/>
        <dbReference type="ChEBI" id="CHEBI:16031"/>
        <dbReference type="ChEBI" id="CHEBI:16526"/>
        <dbReference type="ChEBI" id="CHEBI:57912"/>
        <dbReference type="EC" id="1.13.12.3"/>
    </reaction>
</comment>
<evidence type="ECO:0000256" key="3">
    <source>
        <dbReference type="ARBA" id="ARBA00012535"/>
    </source>
</evidence>